<dbReference type="InterPro" id="IPR001789">
    <property type="entry name" value="Sig_transdc_resp-reg_receiver"/>
</dbReference>
<proteinExistence type="predicted"/>
<dbReference type="PROSITE" id="PS50110">
    <property type="entry name" value="RESPONSE_REGULATORY"/>
    <property type="match status" value="1"/>
</dbReference>
<dbReference type="SMART" id="SM00421">
    <property type="entry name" value="HTH_LUXR"/>
    <property type="match status" value="1"/>
</dbReference>
<dbReference type="Pfam" id="PF00072">
    <property type="entry name" value="Response_reg"/>
    <property type="match status" value="1"/>
</dbReference>
<dbReference type="SUPFAM" id="SSF46894">
    <property type="entry name" value="C-terminal effector domain of the bipartite response regulators"/>
    <property type="match status" value="1"/>
</dbReference>
<protein>
    <submittedName>
        <fullName evidence="6">Transcriptional regulatory protein LnrK</fullName>
    </submittedName>
</protein>
<evidence type="ECO:0000313" key="6">
    <source>
        <dbReference type="EMBL" id="GAA5528123.1"/>
    </source>
</evidence>
<keyword evidence="7" id="KW-1185">Reference proteome</keyword>
<evidence type="ECO:0000256" key="2">
    <source>
        <dbReference type="ARBA" id="ARBA00023125"/>
    </source>
</evidence>
<evidence type="ECO:0000259" key="4">
    <source>
        <dbReference type="PROSITE" id="PS50043"/>
    </source>
</evidence>
<dbReference type="SUPFAM" id="SSF52172">
    <property type="entry name" value="CheY-like"/>
    <property type="match status" value="1"/>
</dbReference>
<evidence type="ECO:0000256" key="3">
    <source>
        <dbReference type="PROSITE-ProRule" id="PRU00169"/>
    </source>
</evidence>
<keyword evidence="2" id="KW-0238">DNA-binding</keyword>
<dbReference type="SMART" id="SM00448">
    <property type="entry name" value="REC"/>
    <property type="match status" value="1"/>
</dbReference>
<dbReference type="Gene3D" id="3.40.50.2300">
    <property type="match status" value="1"/>
</dbReference>
<dbReference type="CDD" id="cd17535">
    <property type="entry name" value="REC_NarL-like"/>
    <property type="match status" value="1"/>
</dbReference>
<dbReference type="RefSeq" id="WP_345721733.1">
    <property type="nucleotide sequence ID" value="NZ_BAABRU010000006.1"/>
</dbReference>
<dbReference type="PANTHER" id="PTHR43214:SF43">
    <property type="entry name" value="TWO-COMPONENT RESPONSE REGULATOR"/>
    <property type="match status" value="1"/>
</dbReference>
<dbReference type="InterPro" id="IPR011006">
    <property type="entry name" value="CheY-like_superfamily"/>
</dbReference>
<dbReference type="InterPro" id="IPR016032">
    <property type="entry name" value="Sig_transdc_resp-reg_C-effctor"/>
</dbReference>
<dbReference type="PANTHER" id="PTHR43214">
    <property type="entry name" value="TWO-COMPONENT RESPONSE REGULATOR"/>
    <property type="match status" value="1"/>
</dbReference>
<feature type="modified residue" description="4-aspartylphosphate" evidence="3">
    <location>
        <position position="57"/>
    </location>
</feature>
<dbReference type="PRINTS" id="PR00038">
    <property type="entry name" value="HTHLUXR"/>
</dbReference>
<dbReference type="InterPro" id="IPR039420">
    <property type="entry name" value="WalR-like"/>
</dbReference>
<dbReference type="InterPro" id="IPR058245">
    <property type="entry name" value="NreC/VraR/RcsB-like_REC"/>
</dbReference>
<sequence length="213" mass="23168">MTNTIRIMLVDDHAIVREGLRILLAEDAEFLIVSEAQNGAEAIELAPIVQPHVILMDLVMPNVDGIQATQALQHVLPTSRIIVLTSFSDDQWVSKAIQAGASGYLLKNVLKAELFLAIRTVASGQPFLHAEAQRTLMRRSTAPPSLLPTLTERERSVLDGIVGGLSNKEIARSLHLTEGTVKGYVSTILTKLAVADRTQAALYAIKHGFDLTQ</sequence>
<comment type="caution">
    <text evidence="6">The sequence shown here is derived from an EMBL/GenBank/DDBJ whole genome shotgun (WGS) entry which is preliminary data.</text>
</comment>
<dbReference type="PROSITE" id="PS50043">
    <property type="entry name" value="HTH_LUXR_2"/>
    <property type="match status" value="1"/>
</dbReference>
<feature type="domain" description="HTH luxR-type" evidence="4">
    <location>
        <begin position="143"/>
        <end position="208"/>
    </location>
</feature>
<accession>A0ABP9WY48</accession>
<dbReference type="EMBL" id="BAABRU010000006">
    <property type="protein sequence ID" value="GAA5528123.1"/>
    <property type="molecule type" value="Genomic_DNA"/>
</dbReference>
<name>A0ABP9WY48_9CHLR</name>
<dbReference type="Pfam" id="PF00196">
    <property type="entry name" value="GerE"/>
    <property type="match status" value="1"/>
</dbReference>
<feature type="domain" description="Response regulatory" evidence="5">
    <location>
        <begin position="6"/>
        <end position="122"/>
    </location>
</feature>
<reference evidence="6 7" key="1">
    <citation type="submission" date="2024-02" db="EMBL/GenBank/DDBJ databases">
        <title>Herpetosiphon gulosus NBRC 112829.</title>
        <authorList>
            <person name="Ichikawa N."/>
            <person name="Katano-Makiyama Y."/>
            <person name="Hidaka K."/>
        </authorList>
    </citation>
    <scope>NUCLEOTIDE SEQUENCE [LARGE SCALE GENOMIC DNA]</scope>
    <source>
        <strain evidence="6 7">NBRC 112829</strain>
    </source>
</reference>
<dbReference type="CDD" id="cd06170">
    <property type="entry name" value="LuxR_C_like"/>
    <property type="match status" value="1"/>
</dbReference>
<dbReference type="InterPro" id="IPR000792">
    <property type="entry name" value="Tscrpt_reg_LuxR_C"/>
</dbReference>
<dbReference type="Proteomes" id="UP001428290">
    <property type="component" value="Unassembled WGS sequence"/>
</dbReference>
<gene>
    <name evidence="6" type="primary">lnrK_1</name>
    <name evidence="6" type="ORF">Hgul01_01920</name>
</gene>
<organism evidence="6 7">
    <name type="scientific">Herpetosiphon gulosus</name>
    <dbReference type="NCBI Taxonomy" id="1973496"/>
    <lineage>
        <taxon>Bacteria</taxon>
        <taxon>Bacillati</taxon>
        <taxon>Chloroflexota</taxon>
        <taxon>Chloroflexia</taxon>
        <taxon>Herpetosiphonales</taxon>
        <taxon>Herpetosiphonaceae</taxon>
        <taxon>Herpetosiphon</taxon>
    </lineage>
</organism>
<evidence type="ECO:0000256" key="1">
    <source>
        <dbReference type="ARBA" id="ARBA00022553"/>
    </source>
</evidence>
<evidence type="ECO:0000259" key="5">
    <source>
        <dbReference type="PROSITE" id="PS50110"/>
    </source>
</evidence>
<keyword evidence="1 3" id="KW-0597">Phosphoprotein</keyword>
<evidence type="ECO:0000313" key="7">
    <source>
        <dbReference type="Proteomes" id="UP001428290"/>
    </source>
</evidence>